<feature type="compositionally biased region" description="Basic and acidic residues" evidence="6">
    <location>
        <begin position="1"/>
        <end position="12"/>
    </location>
</feature>
<dbReference type="Pfam" id="PF01103">
    <property type="entry name" value="Omp85"/>
    <property type="match status" value="1"/>
</dbReference>
<accession>A0A9W7DIL3</accession>
<dbReference type="Gene3D" id="2.40.160.50">
    <property type="entry name" value="membrane protein fhac: a member of the omp85/tpsb transporter family"/>
    <property type="match status" value="1"/>
</dbReference>
<evidence type="ECO:0000259" key="7">
    <source>
        <dbReference type="Pfam" id="PF01103"/>
    </source>
</evidence>
<name>A0A9W7DIL3_AMBMO</name>
<gene>
    <name evidence="8" type="ORF">Amon01_000714900</name>
</gene>
<keyword evidence="5" id="KW-0472">Membrane</keyword>
<comment type="similarity">
    <text evidence="2">Belongs to the SAM50/omp85 family.</text>
</comment>
<evidence type="ECO:0000313" key="9">
    <source>
        <dbReference type="Proteomes" id="UP001165063"/>
    </source>
</evidence>
<sequence length="500" mass="55697">MNLEETHSDRFMETFGTGQTKKDEHEKLELARQELIIDYNRKVLEKTLEDNATRPVRVQQVNVIGGAHKYRDAFLARQLQPLLCENGGLTLEKFLKNVDISTLNLTKTGAIDNIGMSFHLLPNRGSYSWPNALDLVTNVQLKPVNKFFMKVGTNIGNGEGDGYVTLQWRNIFGGAECLNLDTNLTSNNIKAKSKSQYLLSYTSPILNHPDFKYEGLVYHSSRLADYTTYHEQIINGITNRFSTNYLTIENKFNHQISFENLLRRIKLAHSPGNYRNTSLINDYHLYNAGDALKSSIVYTISHDSRDQMIIPRAGHFFKSSLELSLLPGSRFVKGQTELSTAKTITETATLNACFKTGLLKALQGDGVHPMDKFQLGGANDVRGFLMSGLGPKQMGLTIGGDAFIGFGLSLFEKMPFVSKESNFKVHGFLNGGNLVNFSDLGKGENIIDKLINYPSLSTGLGIVYAHPAARFELNFVVPLTCHAGDEMRKGVQYGIGVSFL</sequence>
<dbReference type="GO" id="GO:0045040">
    <property type="term" value="P:protein insertion into mitochondrial outer membrane"/>
    <property type="evidence" value="ECO:0007669"/>
    <property type="project" value="TreeGrafter"/>
</dbReference>
<dbReference type="PANTHER" id="PTHR12815:SF18">
    <property type="entry name" value="SORTING AND ASSEMBLY MACHINERY COMPONENT 50 HOMOLOG"/>
    <property type="match status" value="1"/>
</dbReference>
<proteinExistence type="inferred from homology"/>
<dbReference type="OrthoDB" id="1724197at2759"/>
<evidence type="ECO:0000256" key="6">
    <source>
        <dbReference type="SAM" id="MobiDB-lite"/>
    </source>
</evidence>
<dbReference type="InterPro" id="IPR000184">
    <property type="entry name" value="Bac_surfAg_D15"/>
</dbReference>
<evidence type="ECO:0000256" key="3">
    <source>
        <dbReference type="ARBA" id="ARBA00022452"/>
    </source>
</evidence>
<dbReference type="InterPro" id="IPR039910">
    <property type="entry name" value="D15-like"/>
</dbReference>
<keyword evidence="3" id="KW-1134">Transmembrane beta strand</keyword>
<comment type="caution">
    <text evidence="8">The sequence shown here is derived from an EMBL/GenBank/DDBJ whole genome shotgun (WGS) entry which is preliminary data.</text>
</comment>
<reference evidence="8" key="1">
    <citation type="submission" date="2023-04" db="EMBL/GenBank/DDBJ databases">
        <title>Ambrosiozyma monospora NBRC 1965.</title>
        <authorList>
            <person name="Ichikawa N."/>
            <person name="Sato H."/>
            <person name="Tonouchi N."/>
        </authorList>
    </citation>
    <scope>NUCLEOTIDE SEQUENCE</scope>
    <source>
        <strain evidence="8">NBRC 1965</strain>
    </source>
</reference>
<evidence type="ECO:0000256" key="2">
    <source>
        <dbReference type="ARBA" id="ARBA00010913"/>
    </source>
</evidence>
<dbReference type="EMBL" id="BSXU01005031">
    <property type="protein sequence ID" value="GMG49888.1"/>
    <property type="molecule type" value="Genomic_DNA"/>
</dbReference>
<feature type="domain" description="Bacterial surface antigen (D15)" evidence="7">
    <location>
        <begin position="170"/>
        <end position="499"/>
    </location>
</feature>
<dbReference type="Proteomes" id="UP001165063">
    <property type="component" value="Unassembled WGS sequence"/>
</dbReference>
<dbReference type="PANTHER" id="PTHR12815">
    <property type="entry name" value="SORTING AND ASSEMBLY MACHINERY SAMM50 PROTEIN FAMILY MEMBER"/>
    <property type="match status" value="1"/>
</dbReference>
<evidence type="ECO:0000256" key="5">
    <source>
        <dbReference type="ARBA" id="ARBA00023136"/>
    </source>
</evidence>
<evidence type="ECO:0000256" key="4">
    <source>
        <dbReference type="ARBA" id="ARBA00022692"/>
    </source>
</evidence>
<protein>
    <submittedName>
        <fullName evidence="8">Unnamed protein product</fullName>
    </submittedName>
</protein>
<organism evidence="8 9">
    <name type="scientific">Ambrosiozyma monospora</name>
    <name type="common">Yeast</name>
    <name type="synonym">Endomycopsis monosporus</name>
    <dbReference type="NCBI Taxonomy" id="43982"/>
    <lineage>
        <taxon>Eukaryota</taxon>
        <taxon>Fungi</taxon>
        <taxon>Dikarya</taxon>
        <taxon>Ascomycota</taxon>
        <taxon>Saccharomycotina</taxon>
        <taxon>Pichiomycetes</taxon>
        <taxon>Pichiales</taxon>
        <taxon>Pichiaceae</taxon>
        <taxon>Ambrosiozyma</taxon>
    </lineage>
</organism>
<keyword evidence="4" id="KW-0812">Transmembrane</keyword>
<feature type="region of interest" description="Disordered" evidence="6">
    <location>
        <begin position="1"/>
        <end position="23"/>
    </location>
</feature>
<keyword evidence="9" id="KW-1185">Reference proteome</keyword>
<dbReference type="AlphaFoldDB" id="A0A9W7DIL3"/>
<evidence type="ECO:0000256" key="1">
    <source>
        <dbReference type="ARBA" id="ARBA00004374"/>
    </source>
</evidence>
<evidence type="ECO:0000313" key="8">
    <source>
        <dbReference type="EMBL" id="GMG49888.1"/>
    </source>
</evidence>
<comment type="subcellular location">
    <subcellularLocation>
        <location evidence="1">Mitochondrion outer membrane</location>
        <topology evidence="1">Multi-pass membrane protein</topology>
    </subcellularLocation>
</comment>
<dbReference type="GO" id="GO:0005741">
    <property type="term" value="C:mitochondrial outer membrane"/>
    <property type="evidence" value="ECO:0007669"/>
    <property type="project" value="UniProtKB-SubCell"/>
</dbReference>